<dbReference type="Proteomes" id="UP001479436">
    <property type="component" value="Unassembled WGS sequence"/>
</dbReference>
<dbReference type="InterPro" id="IPR029045">
    <property type="entry name" value="ClpP/crotonase-like_dom_sf"/>
</dbReference>
<evidence type="ECO:0000256" key="1">
    <source>
        <dbReference type="ARBA" id="ARBA00001709"/>
    </source>
</evidence>
<dbReference type="InterPro" id="IPR058841">
    <property type="entry name" value="HTH_76"/>
</dbReference>
<accession>A0ABR2VPW3</accession>
<dbReference type="SUPFAM" id="SSF52096">
    <property type="entry name" value="ClpP/crotonase"/>
    <property type="match status" value="1"/>
</dbReference>
<evidence type="ECO:0000256" key="3">
    <source>
        <dbReference type="ARBA" id="ARBA00022801"/>
    </source>
</evidence>
<feature type="domain" description="PEX14-like helix-turn-helix" evidence="5">
    <location>
        <begin position="12"/>
        <end position="83"/>
    </location>
</feature>
<sequence length="577" mass="65002">MSTLQQNTTSSEETFLNFEQYDFAKDRKFQAGLPSILSRLSKFGSRLDKEVYDRELLKAKGFFYSKFISPFSFPDYLAWSEEKSKDSAPKCPFAHMWQNKGTQRTAEATSSSFITENSQDREGPVQLSLSSARTHNALKRTSLAKLHQNFSEYSAEDKITAFILDANCGGTDVVKDPSQLITTKDDRYFCNGLKYSSKPELDLQLYLKMAYRLYKLGETKPTVSLVNGLVDRNAIYLPWLCTDKLITEHARVTFSLSDDPASMLSNPVAGLYILAHMGQVDENKNQAITPEKQMPKGVALYVALCPDYIIRGPDMIKLLLGDCFIPSGKSQDLLESIKAVAGCPPPHTRQAIKVTYQPQNTYPGPSLIEVWKDEIEDCFSNVSGIEDILTRLSKYNNEWAKKITSYLRSQSPTFLKIVFKAISDASSLSFEECLKLEYRIAIKFQNTVDYKNVIDESKESSPRNWTPATLEEVTSEYIDTFFTQLTEAEGEELDFEHINQLGESEEEEEDLEVDEESEDSLVENKIGQSVLSQCPVTGLVFAKSNTGTDNVEVDIKITSEQEEIAKCPFMSGQQVEG</sequence>
<feature type="non-terminal residue" evidence="6">
    <location>
        <position position="577"/>
    </location>
</feature>
<keyword evidence="3" id="KW-0378">Hydrolase</keyword>
<dbReference type="InterPro" id="IPR045004">
    <property type="entry name" value="ECH_dom"/>
</dbReference>
<name>A0ABR2VPW3_9FUNG</name>
<dbReference type="EMBL" id="JASJQH010008698">
    <property type="protein sequence ID" value="KAK9687207.1"/>
    <property type="molecule type" value="Genomic_DNA"/>
</dbReference>
<organism evidence="6 7">
    <name type="scientific">Basidiobolus ranarum</name>
    <dbReference type="NCBI Taxonomy" id="34480"/>
    <lineage>
        <taxon>Eukaryota</taxon>
        <taxon>Fungi</taxon>
        <taxon>Fungi incertae sedis</taxon>
        <taxon>Zoopagomycota</taxon>
        <taxon>Entomophthoromycotina</taxon>
        <taxon>Basidiobolomycetes</taxon>
        <taxon>Basidiobolales</taxon>
        <taxon>Basidiobolaceae</taxon>
        <taxon>Basidiobolus</taxon>
    </lineage>
</organism>
<evidence type="ECO:0000313" key="7">
    <source>
        <dbReference type="Proteomes" id="UP001479436"/>
    </source>
</evidence>
<evidence type="ECO:0000313" key="6">
    <source>
        <dbReference type="EMBL" id="KAK9687207.1"/>
    </source>
</evidence>
<dbReference type="Gene3D" id="3.90.226.10">
    <property type="entry name" value="2-enoyl-CoA Hydratase, Chain A, domain 1"/>
    <property type="match status" value="1"/>
</dbReference>
<protein>
    <recommendedName>
        <fullName evidence="2">3-hydroxyisobutyryl-CoA hydrolase</fullName>
        <ecNumber evidence="2">3.1.2.4</ecNumber>
    </recommendedName>
</protein>
<dbReference type="PANTHER" id="PTHR43176:SF3">
    <property type="entry name" value="3-HYDROXYISOBUTYRYL-COA HYDROLASE, MITOCHONDRIAL"/>
    <property type="match status" value="1"/>
</dbReference>
<evidence type="ECO:0000259" key="5">
    <source>
        <dbReference type="Pfam" id="PF25871"/>
    </source>
</evidence>
<keyword evidence="7" id="KW-1185">Reference proteome</keyword>
<gene>
    <name evidence="6" type="ORF">K7432_014878</name>
</gene>
<dbReference type="EC" id="3.1.2.4" evidence="2"/>
<proteinExistence type="predicted"/>
<feature type="domain" description="Enoyl-CoA hydratase/isomerase" evidence="4">
    <location>
        <begin position="293"/>
        <end position="482"/>
    </location>
</feature>
<dbReference type="Pfam" id="PF16113">
    <property type="entry name" value="ECH_2"/>
    <property type="match status" value="1"/>
</dbReference>
<dbReference type="PANTHER" id="PTHR43176">
    <property type="entry name" value="3-HYDROXYISOBUTYRYL-COA HYDROLASE-RELATED"/>
    <property type="match status" value="1"/>
</dbReference>
<reference evidence="6 7" key="1">
    <citation type="submission" date="2023-04" db="EMBL/GenBank/DDBJ databases">
        <title>Genome of Basidiobolus ranarum AG-B5.</title>
        <authorList>
            <person name="Stajich J.E."/>
            <person name="Carter-House D."/>
            <person name="Gryganskyi A."/>
        </authorList>
    </citation>
    <scope>NUCLEOTIDE SEQUENCE [LARGE SCALE GENOMIC DNA]</scope>
    <source>
        <strain evidence="6 7">AG-B5</strain>
    </source>
</reference>
<evidence type="ECO:0000259" key="4">
    <source>
        <dbReference type="Pfam" id="PF16113"/>
    </source>
</evidence>
<comment type="catalytic activity">
    <reaction evidence="1">
        <text>3-hydroxy-2-methylpropanoyl-CoA + H2O = 3-hydroxy-2-methylpropanoate + CoA + H(+)</text>
        <dbReference type="Rhea" id="RHEA:20888"/>
        <dbReference type="ChEBI" id="CHEBI:11805"/>
        <dbReference type="ChEBI" id="CHEBI:15377"/>
        <dbReference type="ChEBI" id="CHEBI:15378"/>
        <dbReference type="ChEBI" id="CHEBI:57287"/>
        <dbReference type="ChEBI" id="CHEBI:57340"/>
        <dbReference type="EC" id="3.1.2.4"/>
    </reaction>
</comment>
<evidence type="ECO:0000256" key="2">
    <source>
        <dbReference type="ARBA" id="ARBA00011915"/>
    </source>
</evidence>
<dbReference type="Pfam" id="PF25871">
    <property type="entry name" value="HTH_76"/>
    <property type="match status" value="1"/>
</dbReference>
<comment type="caution">
    <text evidence="6">The sequence shown here is derived from an EMBL/GenBank/DDBJ whole genome shotgun (WGS) entry which is preliminary data.</text>
</comment>
<dbReference type="InterPro" id="IPR032259">
    <property type="entry name" value="HIBYL-CoA-H"/>
</dbReference>